<dbReference type="CDD" id="cd08349">
    <property type="entry name" value="BLMA_like"/>
    <property type="match status" value="1"/>
</dbReference>
<dbReference type="InterPro" id="IPR029068">
    <property type="entry name" value="Glyas_Bleomycin-R_OHBP_Dase"/>
</dbReference>
<keyword evidence="1" id="KW-0046">Antibiotic resistance</keyword>
<evidence type="ECO:0000313" key="3">
    <source>
        <dbReference type="Proteomes" id="UP001431429"/>
    </source>
</evidence>
<protein>
    <submittedName>
        <fullName evidence="2">VOC family protein</fullName>
    </submittedName>
</protein>
<gene>
    <name evidence="2" type="ORF">NBG84_23020</name>
</gene>
<proteinExistence type="predicted"/>
<keyword evidence="3" id="KW-1185">Reference proteome</keyword>
<sequence length="242" mass="26950">MTEKTIPLLPCRTELIQPVVDFYTALGFETTFQQKSPYAYVVVERGPVELQFHGMKEYDPTASYSGCYILTDDVDELHGEFRAGLKTAYGRIPTRGLPRMGPLKNMSYGVRQFLLTDPTGNTLRIGQMISENQHHRPAPKDTFGRALHTADLFADSKEDLPGAAKIIDRALGLENERPTPSQLLRLLVLRGDIAQRLDDGELARELLERAAGVPLTDEERLSAADDLARLETLRASSAYSES</sequence>
<dbReference type="Proteomes" id="UP001431429">
    <property type="component" value="Unassembled WGS sequence"/>
</dbReference>
<reference evidence="2" key="1">
    <citation type="submission" date="2022-06" db="EMBL/GenBank/DDBJ databases">
        <title>Genome public.</title>
        <authorList>
            <person name="Sun Q."/>
        </authorList>
    </citation>
    <scope>NUCLEOTIDE SEQUENCE</scope>
    <source>
        <strain evidence="2">CWNU-1</strain>
    </source>
</reference>
<name>A0ABT0URF1_9ACTN</name>
<dbReference type="EMBL" id="JAMQAW010000029">
    <property type="protein sequence ID" value="MCM2391128.1"/>
    <property type="molecule type" value="Genomic_DNA"/>
</dbReference>
<dbReference type="Gene3D" id="3.10.180.10">
    <property type="entry name" value="2,3-Dihydroxybiphenyl 1,2-Dioxygenase, domain 1"/>
    <property type="match status" value="1"/>
</dbReference>
<organism evidence="2 3">
    <name type="scientific">Streptomyces albipurpureus</name>
    <dbReference type="NCBI Taxonomy" id="2897419"/>
    <lineage>
        <taxon>Bacteria</taxon>
        <taxon>Bacillati</taxon>
        <taxon>Actinomycetota</taxon>
        <taxon>Actinomycetes</taxon>
        <taxon>Kitasatosporales</taxon>
        <taxon>Streptomycetaceae</taxon>
        <taxon>Streptomyces</taxon>
    </lineage>
</organism>
<dbReference type="RefSeq" id="WP_250921462.1">
    <property type="nucleotide sequence ID" value="NZ_JAMQAW010000029.1"/>
</dbReference>
<dbReference type="InterPro" id="IPR000335">
    <property type="entry name" value="Bleomycin-R"/>
</dbReference>
<dbReference type="SUPFAM" id="SSF54593">
    <property type="entry name" value="Glyoxalase/Bleomycin resistance protein/Dihydroxybiphenyl dioxygenase"/>
    <property type="match status" value="1"/>
</dbReference>
<comment type="caution">
    <text evidence="2">The sequence shown here is derived from an EMBL/GenBank/DDBJ whole genome shotgun (WGS) entry which is preliminary data.</text>
</comment>
<evidence type="ECO:0000256" key="1">
    <source>
        <dbReference type="ARBA" id="ARBA00023251"/>
    </source>
</evidence>
<evidence type="ECO:0000313" key="2">
    <source>
        <dbReference type="EMBL" id="MCM2391128.1"/>
    </source>
</evidence>
<accession>A0ABT0URF1</accession>